<dbReference type="Proteomes" id="UP000176944">
    <property type="component" value="Chromosome"/>
</dbReference>
<evidence type="ECO:0000313" key="2">
    <source>
        <dbReference type="EMBL" id="WAN69612.1"/>
    </source>
</evidence>
<dbReference type="GO" id="GO:0004553">
    <property type="term" value="F:hydrolase activity, hydrolyzing O-glycosyl compounds"/>
    <property type="evidence" value="ECO:0007669"/>
    <property type="project" value="InterPro"/>
</dbReference>
<reference evidence="2" key="2">
    <citation type="submission" date="2022-10" db="EMBL/GenBank/DDBJ databases">
        <authorList>
            <person name="Ngo T.-E."/>
        </authorList>
    </citation>
    <scope>NUCLEOTIDE SEQUENCE</scope>
    <source>
        <strain evidence="2">JHB</strain>
    </source>
</reference>
<dbReference type="EMBL" id="CP017708">
    <property type="protein sequence ID" value="WAN69612.1"/>
    <property type="molecule type" value="Genomic_DNA"/>
</dbReference>
<organism evidence="2">
    <name type="scientific">Moorena producens (strain JHB)</name>
    <dbReference type="NCBI Taxonomy" id="1454205"/>
    <lineage>
        <taxon>Bacteria</taxon>
        <taxon>Bacillati</taxon>
        <taxon>Cyanobacteriota</taxon>
        <taxon>Cyanophyceae</taxon>
        <taxon>Coleofasciculales</taxon>
        <taxon>Coleofasciculaceae</taxon>
        <taxon>Moorena</taxon>
    </lineage>
</organism>
<dbReference type="AlphaFoldDB" id="A0A9Q9STY8"/>
<keyword evidence="2" id="KW-0378">Hydrolase</keyword>
<sequence>MNRKICVVTGTRADYGLLRWVMEGIRQAPDLELQVVATGMHLSPEFGLTYREIEKDGFTIDRKVEMLLSSDTATGLAKSMGLGLIGFGDTFQDLEPDVILVLGDRFEIFAAVAAALMARIPVAHLHGGETTEGAFDEAIRHSITKMSHLHFVAAEEYRKRVIQLGEDPDRVFLVGGLGIDNIKRLKLLDREALEDSLGFTLGKKNLLITFHPVTLEHSTSAEQMAELLAVLDGLDDTHLIFTMPNADTDGRVLFSMIEAFVASHRNARAYTSLGQLRYLSCIQQVDGVVGNSSSGLAEVPSFRKGTINIGDRQKGRLKADSVIDCTPDRHAISTAIHRLYSPEFQETLKTVRNPYGEGGASDKIVHHLRRVQLNNLLKKSFFDVSIDFLQKSGTGNREQRTGNLKG</sequence>
<dbReference type="EC" id="3.2.1.183" evidence="2"/>
<dbReference type="InterPro" id="IPR020004">
    <property type="entry name" value="UDP-GlcNAc_Epase"/>
</dbReference>
<accession>A0A9Q9STY8</accession>
<dbReference type="InterPro" id="IPR029767">
    <property type="entry name" value="WecB-like"/>
</dbReference>
<protein>
    <submittedName>
        <fullName evidence="2">UDP-N-acetylglucosamine 2-epimerase</fullName>
        <ecNumber evidence="2">3.2.1.183</ecNumber>
    </submittedName>
</protein>
<gene>
    <name evidence="2" type="primary">neuC</name>
    <name evidence="2" type="ORF">BJP36_35090</name>
</gene>
<proteinExistence type="predicted"/>
<dbReference type="SUPFAM" id="SSF53756">
    <property type="entry name" value="UDP-Glycosyltransferase/glycogen phosphorylase"/>
    <property type="match status" value="1"/>
</dbReference>
<dbReference type="Gene3D" id="3.40.50.2000">
    <property type="entry name" value="Glycogen Phosphorylase B"/>
    <property type="match status" value="2"/>
</dbReference>
<dbReference type="PANTHER" id="PTHR43174:SF3">
    <property type="entry name" value="UDP-N-ACETYLGLUCOSAMINE 2-EPIMERASE"/>
    <property type="match status" value="1"/>
</dbReference>
<dbReference type="NCBIfam" id="TIGR03568">
    <property type="entry name" value="NeuC_NnaA"/>
    <property type="match status" value="1"/>
</dbReference>
<dbReference type="Pfam" id="PF02350">
    <property type="entry name" value="Epimerase_2"/>
    <property type="match status" value="1"/>
</dbReference>
<evidence type="ECO:0000259" key="1">
    <source>
        <dbReference type="Pfam" id="PF02350"/>
    </source>
</evidence>
<dbReference type="PANTHER" id="PTHR43174">
    <property type="entry name" value="UDP-N-ACETYLGLUCOSAMINE 2-EPIMERASE"/>
    <property type="match status" value="1"/>
</dbReference>
<reference evidence="2" key="1">
    <citation type="journal article" date="2017" name="Proc. Natl. Acad. Sci. U.S.A.">
        <title>Comparative genomics uncovers the prolific and distinctive metabolic potential of the cyanobacterial genus Moorea.</title>
        <authorList>
            <person name="Leao T."/>
            <person name="Castelao G."/>
            <person name="Korobeynikov A."/>
            <person name="Monroe E.A."/>
            <person name="Podell S."/>
            <person name="Glukhov E."/>
            <person name="Allen E.E."/>
            <person name="Gerwick W.H."/>
            <person name="Gerwick L."/>
        </authorList>
    </citation>
    <scope>NUCLEOTIDE SEQUENCE</scope>
    <source>
        <strain evidence="2">JHB</strain>
    </source>
</reference>
<dbReference type="CDD" id="cd03786">
    <property type="entry name" value="GTB_UDP-GlcNAc_2-Epimerase"/>
    <property type="match status" value="1"/>
</dbReference>
<name>A0A9Q9STY8_MOOP1</name>
<keyword evidence="2" id="KW-0326">Glycosidase</keyword>
<dbReference type="GO" id="GO:0006047">
    <property type="term" value="P:UDP-N-acetylglucosamine metabolic process"/>
    <property type="evidence" value="ECO:0007669"/>
    <property type="project" value="InterPro"/>
</dbReference>
<feature type="domain" description="UDP-N-acetylglucosamine 2-epimerase" evidence="1">
    <location>
        <begin position="25"/>
        <end position="368"/>
    </location>
</feature>
<dbReference type="InterPro" id="IPR003331">
    <property type="entry name" value="UDP_GlcNAc_Epimerase_2_dom"/>
</dbReference>